<protein>
    <submittedName>
        <fullName evidence="3">Virion core protein</fullName>
    </submittedName>
</protein>
<comment type="subcellular location">
    <subcellularLocation>
        <location evidence="1">Virion</location>
    </subcellularLocation>
</comment>
<keyword evidence="2" id="KW-0946">Virion</keyword>
<dbReference type="GO" id="GO:0044423">
    <property type="term" value="C:virion component"/>
    <property type="evidence" value="ECO:0007669"/>
    <property type="project" value="UniProtKB-KW"/>
</dbReference>
<reference evidence="3" key="1">
    <citation type="journal article" date="2017" name="Virus Genes">
        <title>Two novel poxviruses with unusual genome rearrangements: NY_014 and Murmansk.</title>
        <authorList>
            <person name="Smithson C."/>
            <person name="Meyer H."/>
            <person name="Gigante C.M."/>
            <person name="Gao J."/>
            <person name="Zhao H."/>
            <person name="Batra D."/>
            <person name="Damon I."/>
            <person name="Upton C."/>
            <person name="Li Y."/>
        </authorList>
    </citation>
    <scope>NUCLEOTIDE SEQUENCE [LARGE SCALE GENOMIC DNA]</scope>
    <source>
        <strain evidence="3">LEIV-11411</strain>
    </source>
</reference>
<dbReference type="PIRSF" id="PIRSF015797">
    <property type="entry name" value="Virion_core"/>
    <property type="match status" value="1"/>
</dbReference>
<evidence type="ECO:0000313" key="4">
    <source>
        <dbReference type="Proteomes" id="UP000217350"/>
    </source>
</evidence>
<dbReference type="Pfam" id="PF06138">
    <property type="entry name" value="Chordopox_E11"/>
    <property type="match status" value="1"/>
</dbReference>
<evidence type="ECO:0000256" key="1">
    <source>
        <dbReference type="ARBA" id="ARBA00004328"/>
    </source>
</evidence>
<evidence type="ECO:0000313" key="3">
    <source>
        <dbReference type="EMBL" id="AST09257.1"/>
    </source>
</evidence>
<organism evidence="3">
    <name type="scientific">Murmansk poxvirus</name>
    <dbReference type="NCBI Taxonomy" id="2025359"/>
    <lineage>
        <taxon>Viruses</taxon>
        <taxon>Varidnaviria</taxon>
        <taxon>Bamfordvirae</taxon>
        <taxon>Nucleocytoviricota</taxon>
        <taxon>Pokkesviricetes</taxon>
        <taxon>Chitovirales</taxon>
        <taxon>Poxviridae</taxon>
        <taxon>Chordopoxvirinae</taxon>
        <taxon>Centapoxvirus</taxon>
        <taxon>Centapoxvirus microtuspox</taxon>
        <taxon>Murmansk microtuspox virus</taxon>
    </lineage>
</organism>
<proteinExistence type="predicted"/>
<keyword evidence="4" id="KW-1185">Reference proteome</keyword>
<dbReference type="Proteomes" id="UP000217350">
    <property type="component" value="Segment"/>
</dbReference>
<evidence type="ECO:0000256" key="2">
    <source>
        <dbReference type="ARBA" id="ARBA00022844"/>
    </source>
</evidence>
<gene>
    <name evidence="3" type="ORF">Murmansk-062</name>
</gene>
<dbReference type="OrthoDB" id="16740at10239"/>
<accession>A0A223FMQ8</accession>
<dbReference type="EMBL" id="MF001304">
    <property type="protein sequence ID" value="AST09257.1"/>
    <property type="molecule type" value="Genomic_DNA"/>
</dbReference>
<sequence>MELVNIFLETDSGRLKLCCNKCNKTASDAVKNFIDILSEYIDIEQSDFYLVVKDKDIFYFKCDRGSVSIVNNEFYVFDETLLFTSEYDKVTGVEFVITESMPTRLIPRRGYAVTFVVSTHRFYDGSITL</sequence>
<name>A0A223FMQ8_9POXV</name>
<dbReference type="InterPro" id="IPR009201">
    <property type="entry name" value="Virion_core"/>
</dbReference>